<gene>
    <name evidence="7" type="ORF">H8E19_07700</name>
</gene>
<evidence type="ECO:0000313" key="8">
    <source>
        <dbReference type="Proteomes" id="UP000650524"/>
    </source>
</evidence>
<comment type="cofactor">
    <cofactor evidence="1">
        <name>FAD</name>
        <dbReference type="ChEBI" id="CHEBI:57692"/>
    </cofactor>
</comment>
<dbReference type="Gene3D" id="3.30.465.10">
    <property type="match status" value="1"/>
</dbReference>
<dbReference type="InterPro" id="IPR004113">
    <property type="entry name" value="FAD-bd_oxidored_4_C"/>
</dbReference>
<dbReference type="InterPro" id="IPR051914">
    <property type="entry name" value="FAD-linked_OxidoTrans_Type4"/>
</dbReference>
<reference evidence="7 8" key="1">
    <citation type="submission" date="2020-08" db="EMBL/GenBank/DDBJ databases">
        <title>Bridging the membrane lipid divide: bacteria of the FCB group superphylum have the potential to synthesize archaeal ether lipids.</title>
        <authorList>
            <person name="Villanueva L."/>
            <person name="Von Meijenfeldt F.A.B."/>
            <person name="Westbye A.B."/>
            <person name="Yadav S."/>
            <person name="Hopmans E.C."/>
            <person name="Dutilh B.E."/>
            <person name="Sinninghe Damste J.S."/>
        </authorList>
    </citation>
    <scope>NUCLEOTIDE SEQUENCE [LARGE SCALE GENOMIC DNA]</scope>
    <source>
        <strain evidence="7">NIOZ-UU27</strain>
    </source>
</reference>
<dbReference type="FunFam" id="1.10.45.10:FF:000001">
    <property type="entry name" value="D-lactate dehydrogenase mitochondrial"/>
    <property type="match status" value="1"/>
</dbReference>
<evidence type="ECO:0000256" key="3">
    <source>
        <dbReference type="ARBA" id="ARBA00022630"/>
    </source>
</evidence>
<comment type="similarity">
    <text evidence="2">Belongs to the FAD-binding oxidoreductase/transferase type 4 family.</text>
</comment>
<dbReference type="InterPro" id="IPR016171">
    <property type="entry name" value="Vanillyl_alc_oxidase_C-sub2"/>
</dbReference>
<dbReference type="SUPFAM" id="SSF55103">
    <property type="entry name" value="FAD-linked oxidases, C-terminal domain"/>
    <property type="match status" value="1"/>
</dbReference>
<dbReference type="Pfam" id="PF02913">
    <property type="entry name" value="FAD-oxidase_C"/>
    <property type="match status" value="1"/>
</dbReference>
<organism evidence="7 8">
    <name type="scientific">Candidatus Desulfacyla euxinica</name>
    <dbReference type="NCBI Taxonomy" id="2841693"/>
    <lineage>
        <taxon>Bacteria</taxon>
        <taxon>Deltaproteobacteria</taxon>
        <taxon>Candidatus Desulfacyla</taxon>
    </lineage>
</organism>
<dbReference type="InterPro" id="IPR006094">
    <property type="entry name" value="Oxid_FAD_bind_N"/>
</dbReference>
<dbReference type="Gene3D" id="1.10.45.10">
    <property type="entry name" value="Vanillyl-alcohol Oxidase, Chain A, domain 4"/>
    <property type="match status" value="1"/>
</dbReference>
<evidence type="ECO:0000256" key="4">
    <source>
        <dbReference type="ARBA" id="ARBA00022827"/>
    </source>
</evidence>
<dbReference type="InterPro" id="IPR016164">
    <property type="entry name" value="FAD-linked_Oxase-like_C"/>
</dbReference>
<accession>A0A8J6T7C6</accession>
<dbReference type="FunFam" id="3.30.70.2740:FF:000001">
    <property type="entry name" value="D-lactate dehydrogenase mitochondrial"/>
    <property type="match status" value="1"/>
</dbReference>
<dbReference type="EMBL" id="JACNJD010000200">
    <property type="protein sequence ID" value="MBC8177276.1"/>
    <property type="molecule type" value="Genomic_DNA"/>
</dbReference>
<dbReference type="PROSITE" id="PS51387">
    <property type="entry name" value="FAD_PCMH"/>
    <property type="match status" value="1"/>
</dbReference>
<dbReference type="Gene3D" id="3.30.70.2740">
    <property type="match status" value="1"/>
</dbReference>
<evidence type="ECO:0000256" key="2">
    <source>
        <dbReference type="ARBA" id="ARBA00008000"/>
    </source>
</evidence>
<evidence type="ECO:0000256" key="5">
    <source>
        <dbReference type="ARBA" id="ARBA00023002"/>
    </source>
</evidence>
<dbReference type="GO" id="GO:0071949">
    <property type="term" value="F:FAD binding"/>
    <property type="evidence" value="ECO:0007669"/>
    <property type="project" value="InterPro"/>
</dbReference>
<dbReference type="PANTHER" id="PTHR42934:SF2">
    <property type="entry name" value="GLYCOLATE OXIDASE SUBUNIT GLCD"/>
    <property type="match status" value="1"/>
</dbReference>
<dbReference type="Proteomes" id="UP000650524">
    <property type="component" value="Unassembled WGS sequence"/>
</dbReference>
<dbReference type="SUPFAM" id="SSF56176">
    <property type="entry name" value="FAD-binding/transporter-associated domain-like"/>
    <property type="match status" value="1"/>
</dbReference>
<name>A0A8J6T7C6_9DELT</name>
<evidence type="ECO:0000313" key="7">
    <source>
        <dbReference type="EMBL" id="MBC8177276.1"/>
    </source>
</evidence>
<sequence>MIIDSIKDEFRQIVGDEWFLDTPEDLVVYSYDGFLPEFKPSGVIVPGDRDEISKIMGVANREKINIIPRGAGTNICGSSVAREGGIIIAFHRLNKILEIDRESMCAVVQPGVVNADLQKAVAGYGLMYPPDPASMFVSTIGGNVALNAGGPRGVKYGVTRDYLLGLEVVLPSGEVINTGGKALKNASGYDLTRLMCGSEGTLGILTEIIIRLVPLAPARATLQAIYSDLDDAATTVSAIIGSGIVPATLELIDRTVLDVISDYGGARFSKEAEALLLIEVDGEESLVEAQGKRIEEFCKERGAVQVERASTPEEAEKLWQARRTAFGAVASLRPNCIVEDATVPVKMLPAMIRKIVEITKKYDLKIGVLAHAGDGNLHPLIMTDLRDREEMARIDKAMEELYETAIGMGGTLSGEHGIGIAKDRFMGMEFNEASIELMRGIKRVFDPNNILNPGSFL</sequence>
<dbReference type="AlphaFoldDB" id="A0A8J6T7C6"/>
<dbReference type="PANTHER" id="PTHR42934">
    <property type="entry name" value="GLYCOLATE OXIDASE SUBUNIT GLCD"/>
    <property type="match status" value="1"/>
</dbReference>
<evidence type="ECO:0000256" key="1">
    <source>
        <dbReference type="ARBA" id="ARBA00001974"/>
    </source>
</evidence>
<dbReference type="InterPro" id="IPR016169">
    <property type="entry name" value="FAD-bd_PCMH_sub2"/>
</dbReference>
<proteinExistence type="inferred from homology"/>
<dbReference type="InterPro" id="IPR036318">
    <property type="entry name" value="FAD-bd_PCMH-like_sf"/>
</dbReference>
<protein>
    <submittedName>
        <fullName evidence="7">FAD-binding protein</fullName>
    </submittedName>
</protein>
<keyword evidence="3" id="KW-0285">Flavoprotein</keyword>
<evidence type="ECO:0000259" key="6">
    <source>
        <dbReference type="PROSITE" id="PS51387"/>
    </source>
</evidence>
<dbReference type="Pfam" id="PF01565">
    <property type="entry name" value="FAD_binding_4"/>
    <property type="match status" value="1"/>
</dbReference>
<keyword evidence="5" id="KW-0560">Oxidoreductase</keyword>
<comment type="caution">
    <text evidence="7">The sequence shown here is derived from an EMBL/GenBank/DDBJ whole genome shotgun (WGS) entry which is preliminary data.</text>
</comment>
<dbReference type="InterPro" id="IPR016166">
    <property type="entry name" value="FAD-bd_PCMH"/>
</dbReference>
<dbReference type="GO" id="GO:0016491">
    <property type="term" value="F:oxidoreductase activity"/>
    <property type="evidence" value="ECO:0007669"/>
    <property type="project" value="UniProtKB-KW"/>
</dbReference>
<feature type="domain" description="FAD-binding PCMH-type" evidence="6">
    <location>
        <begin position="36"/>
        <end position="215"/>
    </location>
</feature>
<keyword evidence="4" id="KW-0274">FAD</keyword>